<dbReference type="EMBL" id="FOGI01000004">
    <property type="protein sequence ID" value="SER67558.1"/>
    <property type="molecule type" value="Genomic_DNA"/>
</dbReference>
<dbReference type="Proteomes" id="UP000199051">
    <property type="component" value="Unassembled WGS sequence"/>
</dbReference>
<feature type="signal peptide" evidence="1">
    <location>
        <begin position="1"/>
        <end position="22"/>
    </location>
</feature>
<evidence type="ECO:0000313" key="3">
    <source>
        <dbReference type="Proteomes" id="UP000199051"/>
    </source>
</evidence>
<feature type="chain" id="PRO_5038587770" description="DUF3558 domain-containing protein" evidence="1">
    <location>
        <begin position="23"/>
        <end position="182"/>
    </location>
</feature>
<protein>
    <recommendedName>
        <fullName evidence="4">DUF3558 domain-containing protein</fullName>
    </recommendedName>
</protein>
<name>A0A1H9R4C6_9PSEU</name>
<dbReference type="Pfam" id="PF12079">
    <property type="entry name" value="DUF3558"/>
    <property type="match status" value="1"/>
</dbReference>
<accession>A0A1H9R4C6</accession>
<evidence type="ECO:0008006" key="4">
    <source>
        <dbReference type="Google" id="ProtNLM"/>
    </source>
</evidence>
<evidence type="ECO:0000313" key="2">
    <source>
        <dbReference type="EMBL" id="SER67558.1"/>
    </source>
</evidence>
<dbReference type="InterPro" id="IPR024520">
    <property type="entry name" value="DUF3558"/>
</dbReference>
<proteinExistence type="predicted"/>
<keyword evidence="3" id="KW-1185">Reference proteome</keyword>
<gene>
    <name evidence="2" type="ORF">SAMN04487818_104572</name>
</gene>
<keyword evidence="1" id="KW-0732">Signal</keyword>
<reference evidence="3" key="1">
    <citation type="submission" date="2016-10" db="EMBL/GenBank/DDBJ databases">
        <authorList>
            <person name="Varghese N."/>
            <person name="Submissions S."/>
        </authorList>
    </citation>
    <scope>NUCLEOTIDE SEQUENCE [LARGE SCALE GENOMIC DNA]</scope>
    <source>
        <strain evidence="3">DSM 44260</strain>
    </source>
</reference>
<evidence type="ECO:0000256" key="1">
    <source>
        <dbReference type="SAM" id="SignalP"/>
    </source>
</evidence>
<dbReference type="PROSITE" id="PS51257">
    <property type="entry name" value="PROKAR_LIPOPROTEIN"/>
    <property type="match status" value="1"/>
</dbReference>
<organism evidence="2 3">
    <name type="scientific">Actinokineospora terrae</name>
    <dbReference type="NCBI Taxonomy" id="155974"/>
    <lineage>
        <taxon>Bacteria</taxon>
        <taxon>Bacillati</taxon>
        <taxon>Actinomycetota</taxon>
        <taxon>Actinomycetes</taxon>
        <taxon>Pseudonocardiales</taxon>
        <taxon>Pseudonocardiaceae</taxon>
        <taxon>Actinokineospora</taxon>
    </lineage>
</organism>
<sequence>MRRTLVAVVGIGLLAACGAPVAGRPVPAAGFGAVTPPATSISVPSPLSLDGVNLCGLLTADDLAPAGGLVGEPRTRTETFPESCGFPLGNGAASDLALVALHKPLTQVRHDQPDGHAESTLGYPTWLHCTVTDGYRTCTATVEVRPDRSLLVAVDKRDVSEAALVRILQPLTEHAVTRLPRA</sequence>
<dbReference type="AlphaFoldDB" id="A0A1H9R4C6"/>
<dbReference type="RefSeq" id="WP_177215527.1">
    <property type="nucleotide sequence ID" value="NZ_FOGI01000004.1"/>
</dbReference>